<evidence type="ECO:0000256" key="1">
    <source>
        <dbReference type="ARBA" id="ARBA00005350"/>
    </source>
</evidence>
<keyword evidence="2" id="KW-0472">Membrane</keyword>
<dbReference type="GO" id="GO:0005886">
    <property type="term" value="C:plasma membrane"/>
    <property type="evidence" value="ECO:0007669"/>
    <property type="project" value="TreeGrafter"/>
</dbReference>
<dbReference type="InterPro" id="IPR005552">
    <property type="entry name" value="Scramblase"/>
</dbReference>
<dbReference type="SUPFAM" id="SSF54518">
    <property type="entry name" value="Tubby C-terminal domain-like"/>
    <property type="match status" value="1"/>
</dbReference>
<dbReference type="InterPro" id="IPR025659">
    <property type="entry name" value="Tubby-like_C"/>
</dbReference>
<keyword evidence="2" id="KW-0449">Lipoprotein</keyword>
<name>A0A8J6HDA3_TENMO</name>
<dbReference type="Proteomes" id="UP000719412">
    <property type="component" value="Unassembled WGS sequence"/>
</dbReference>
<dbReference type="PANTHER" id="PTHR23248">
    <property type="entry name" value="PHOSPHOLIPID SCRAMBLASE-RELATED"/>
    <property type="match status" value="1"/>
</dbReference>
<dbReference type="Pfam" id="PF16087">
    <property type="entry name" value="DUF4817"/>
    <property type="match status" value="1"/>
</dbReference>
<comment type="function">
    <text evidence="2">May mediate accelerated ATP-independent bidirectional transbilayer migration of phospholipids upon binding calcium ions that results in a loss of phospholipid asymmetry in the plasma membrane.</text>
</comment>
<organism evidence="4 5">
    <name type="scientific">Tenebrio molitor</name>
    <name type="common">Yellow mealworm beetle</name>
    <dbReference type="NCBI Taxonomy" id="7067"/>
    <lineage>
        <taxon>Eukaryota</taxon>
        <taxon>Metazoa</taxon>
        <taxon>Ecdysozoa</taxon>
        <taxon>Arthropoda</taxon>
        <taxon>Hexapoda</taxon>
        <taxon>Insecta</taxon>
        <taxon>Pterygota</taxon>
        <taxon>Neoptera</taxon>
        <taxon>Endopterygota</taxon>
        <taxon>Coleoptera</taxon>
        <taxon>Polyphaga</taxon>
        <taxon>Cucujiformia</taxon>
        <taxon>Tenebrionidae</taxon>
        <taxon>Tenebrio</taxon>
    </lineage>
</organism>
<dbReference type="AlphaFoldDB" id="A0A8J6HDA3"/>
<gene>
    <name evidence="4" type="ORF">GEV33_010136</name>
</gene>
<protein>
    <recommendedName>
        <fullName evidence="2">Phospholipid scramblase</fullName>
    </recommendedName>
</protein>
<keyword evidence="5" id="KW-1185">Reference proteome</keyword>
<comment type="similarity">
    <text evidence="1 2">Belongs to the phospholipid scramblase family.</text>
</comment>
<reference evidence="4" key="1">
    <citation type="journal article" date="2020" name="J Insects Food Feed">
        <title>The yellow mealworm (Tenebrio molitor) genome: a resource for the emerging insects as food and feed industry.</title>
        <authorList>
            <person name="Eriksson T."/>
            <person name="Andere A."/>
            <person name="Kelstrup H."/>
            <person name="Emery V."/>
            <person name="Picard C."/>
        </authorList>
    </citation>
    <scope>NUCLEOTIDE SEQUENCE</scope>
    <source>
        <strain evidence="4">Stoneville</strain>
        <tissue evidence="4">Whole head</tissue>
    </source>
</reference>
<evidence type="ECO:0000259" key="3">
    <source>
        <dbReference type="Pfam" id="PF16087"/>
    </source>
</evidence>
<evidence type="ECO:0000313" key="4">
    <source>
        <dbReference type="EMBL" id="KAH0812654.1"/>
    </source>
</evidence>
<evidence type="ECO:0000313" key="5">
    <source>
        <dbReference type="Proteomes" id="UP000719412"/>
    </source>
</evidence>
<accession>A0A8J6HDA3</accession>
<reference evidence="4" key="2">
    <citation type="submission" date="2021-08" db="EMBL/GenBank/DDBJ databases">
        <authorList>
            <person name="Eriksson T."/>
        </authorList>
    </citation>
    <scope>NUCLEOTIDE SEQUENCE</scope>
    <source>
        <strain evidence="4">Stoneville</strain>
        <tissue evidence="4">Whole head</tissue>
    </source>
</reference>
<feature type="domain" description="DUF4817" evidence="3">
    <location>
        <begin position="236"/>
        <end position="281"/>
    </location>
</feature>
<feature type="transmembrane region" description="Helical" evidence="2">
    <location>
        <begin position="206"/>
        <end position="224"/>
    </location>
</feature>
<dbReference type="PANTHER" id="PTHR23248:SF9">
    <property type="entry name" value="PHOSPHOLIPID SCRAMBLASE"/>
    <property type="match status" value="1"/>
</dbReference>
<sequence length="374" mass="41684">MNTPQAPLNCPPGLEYLAQIDQLLVHQKIELLEVVTGFETNNQYNIKNSLGQQVYFAKEDTDCLTRNCCGPIRPFDMKIFDNFRNEVIHLYRPLACNNCCFPCCLQSIEVSAPPGNLIGVVQQEWSLCIPIFSVKNANYETVLRIEGPFCTISCCGDVDFEVTAIDGETQVGKITKQWSGLVREMFTDSDHFGVTFPIDLDVKMKAVLLGALFLINILICLSYMDSVMRLPQLLLKKYYDMLIVYGACGESAYAAVEAYAARFPANVFLRLVNRARNTGNLVPQTKGVGGVTREARTPQNDEAVLQAFEEDGTLSIRSVAKIDNLVGANLVYDPALNNSTDKYLLSVHWWALKQLGKSKFSAQLSSSETNIPYI</sequence>
<dbReference type="InterPro" id="IPR032135">
    <property type="entry name" value="DUF4817"/>
</dbReference>
<dbReference type="EMBL" id="JABDTM020025882">
    <property type="protein sequence ID" value="KAH0812654.1"/>
    <property type="molecule type" value="Genomic_DNA"/>
</dbReference>
<proteinExistence type="inferred from homology"/>
<comment type="caution">
    <text evidence="4">The sequence shown here is derived from an EMBL/GenBank/DDBJ whole genome shotgun (WGS) entry which is preliminary data.</text>
</comment>
<comment type="cofactor">
    <cofactor evidence="2">
        <name>Ca(2+)</name>
        <dbReference type="ChEBI" id="CHEBI:29108"/>
    </cofactor>
</comment>
<keyword evidence="2" id="KW-0564">Palmitate</keyword>
<keyword evidence="2" id="KW-0106">Calcium</keyword>
<keyword evidence="2" id="KW-1133">Transmembrane helix</keyword>
<evidence type="ECO:0000256" key="2">
    <source>
        <dbReference type="RuleBase" id="RU363116"/>
    </source>
</evidence>
<dbReference type="GO" id="GO:0017128">
    <property type="term" value="F:phospholipid scramblase activity"/>
    <property type="evidence" value="ECO:0007669"/>
    <property type="project" value="InterPro"/>
</dbReference>
<dbReference type="Pfam" id="PF03803">
    <property type="entry name" value="Scramblase"/>
    <property type="match status" value="1"/>
</dbReference>
<keyword evidence="2" id="KW-0812">Transmembrane</keyword>